<gene>
    <name evidence="1" type="ORF">SDC9_175146</name>
</gene>
<evidence type="ECO:0000313" key="1">
    <source>
        <dbReference type="EMBL" id="MPN27712.1"/>
    </source>
</evidence>
<organism evidence="1">
    <name type="scientific">bioreactor metagenome</name>
    <dbReference type="NCBI Taxonomy" id="1076179"/>
    <lineage>
        <taxon>unclassified sequences</taxon>
        <taxon>metagenomes</taxon>
        <taxon>ecological metagenomes</taxon>
    </lineage>
</organism>
<accession>A0A645GP81</accession>
<reference evidence="1" key="1">
    <citation type="submission" date="2019-08" db="EMBL/GenBank/DDBJ databases">
        <authorList>
            <person name="Kucharzyk K."/>
            <person name="Murdoch R.W."/>
            <person name="Higgins S."/>
            <person name="Loffler F."/>
        </authorList>
    </citation>
    <scope>NUCLEOTIDE SEQUENCE</scope>
</reference>
<proteinExistence type="predicted"/>
<comment type="caution">
    <text evidence="1">The sequence shown here is derived from an EMBL/GenBank/DDBJ whole genome shotgun (WGS) entry which is preliminary data.</text>
</comment>
<protein>
    <submittedName>
        <fullName evidence="1">Uncharacterized protein</fullName>
    </submittedName>
</protein>
<sequence>MFDGAVHRLNHRACGAVNFGIGIGVDFYLEFAGVGAGRLIGIPNAAVNREKVVFRTDGNGGFAREAAVSAAHINGARPGNLANI</sequence>
<name>A0A645GP81_9ZZZZ</name>
<dbReference type="EMBL" id="VSSQ01077700">
    <property type="protein sequence ID" value="MPN27712.1"/>
    <property type="molecule type" value="Genomic_DNA"/>
</dbReference>
<dbReference type="AlphaFoldDB" id="A0A645GP81"/>